<dbReference type="Proteomes" id="UP000595917">
    <property type="component" value="Chromosome"/>
</dbReference>
<dbReference type="Pfam" id="PF12900">
    <property type="entry name" value="Pyridox_ox_2"/>
    <property type="match status" value="1"/>
</dbReference>
<organism evidence="1 2">
    <name type="scientific">Breznakiella homolactica</name>
    <dbReference type="NCBI Taxonomy" id="2798577"/>
    <lineage>
        <taxon>Bacteria</taxon>
        <taxon>Pseudomonadati</taxon>
        <taxon>Spirochaetota</taxon>
        <taxon>Spirochaetia</taxon>
        <taxon>Spirochaetales</taxon>
        <taxon>Breznakiellaceae</taxon>
        <taxon>Breznakiella</taxon>
    </lineage>
</organism>
<dbReference type="PANTHER" id="PTHR34071:SF2">
    <property type="entry name" value="FLAVIN-NUCLEOTIDE-BINDING PROTEIN"/>
    <property type="match status" value="1"/>
</dbReference>
<dbReference type="RefSeq" id="WP_215627735.1">
    <property type="nucleotide sequence ID" value="NZ_CP067089.2"/>
</dbReference>
<dbReference type="KEGG" id="bhc:JFL75_05795"/>
<accession>A0A7T8BBI2</accession>
<dbReference type="InterPro" id="IPR012349">
    <property type="entry name" value="Split_barrel_FMN-bd"/>
</dbReference>
<evidence type="ECO:0000313" key="1">
    <source>
        <dbReference type="EMBL" id="QQO10431.1"/>
    </source>
</evidence>
<dbReference type="SUPFAM" id="SSF50475">
    <property type="entry name" value="FMN-binding split barrel"/>
    <property type="match status" value="1"/>
</dbReference>
<dbReference type="AlphaFoldDB" id="A0A7T8BBI2"/>
<protein>
    <submittedName>
        <fullName evidence="1">Pyridoxamine 5'-phosphate oxidase family protein</fullName>
    </submittedName>
</protein>
<reference evidence="1" key="1">
    <citation type="submission" date="2021-01" db="EMBL/GenBank/DDBJ databases">
        <title>Description of Breznakiella homolactica.</title>
        <authorList>
            <person name="Song Y."/>
            <person name="Brune A."/>
        </authorList>
    </citation>
    <scope>NUCLEOTIDE SEQUENCE</scope>
    <source>
        <strain evidence="1">RmG30</strain>
    </source>
</reference>
<dbReference type="InterPro" id="IPR024747">
    <property type="entry name" value="Pyridox_Oxase-rel"/>
</dbReference>
<evidence type="ECO:0000313" key="2">
    <source>
        <dbReference type="Proteomes" id="UP000595917"/>
    </source>
</evidence>
<gene>
    <name evidence="1" type="ORF">JFL75_05795</name>
</gene>
<dbReference type="EMBL" id="CP067089">
    <property type="protein sequence ID" value="QQO10431.1"/>
    <property type="molecule type" value="Genomic_DNA"/>
</dbReference>
<keyword evidence="2" id="KW-1185">Reference proteome</keyword>
<dbReference type="Gene3D" id="2.30.110.10">
    <property type="entry name" value="Electron Transport, Fmn-binding Protein, Chain A"/>
    <property type="match status" value="1"/>
</dbReference>
<dbReference type="PANTHER" id="PTHR34071">
    <property type="entry name" value="5-NITROIMIDAZOLE ANTIBIOTICS RESISTANCE PROTEIN, NIMA-FAMILY-RELATED PROTEIN-RELATED"/>
    <property type="match status" value="1"/>
</dbReference>
<sequence length="165" mass="18729">MRRKDREMPREFAGEVLDKCGYASLATVGSDGFAYCVPVSIVRDGEWIYFHCAPEGRKIENLRYQPRVCISAVGETRIPENEFTTEYESAVVTGTAEEVINDEEKIHALRLLCLRYTPGNMAAFDEAIKRSLGRTSVWKVPMESVSGKRKKYDSSGKEMKFGRME</sequence>
<proteinExistence type="predicted"/>
<name>A0A7T8BBI2_9SPIR</name>